<name>A0A371JSZ6_9FLAO</name>
<keyword evidence="2" id="KW-1185">Reference proteome</keyword>
<organism evidence="1 2">
    <name type="scientific">Flagellimonas nanhaiensis</name>
    <dbReference type="NCBI Taxonomy" id="2292706"/>
    <lineage>
        <taxon>Bacteria</taxon>
        <taxon>Pseudomonadati</taxon>
        <taxon>Bacteroidota</taxon>
        <taxon>Flavobacteriia</taxon>
        <taxon>Flavobacteriales</taxon>
        <taxon>Flavobacteriaceae</taxon>
        <taxon>Flagellimonas</taxon>
    </lineage>
</organism>
<sequence>MSYSFRPYQQRKQQLFRVFHENGWQVKIYGINLTVEPNEAFISTILKELPSPARNEHRYGVGFLIVHKGIKANWFLLNWWGYEDIIHQKLFSSPIDDFDRIGKVHDRTIMACVHEMEIYHKEIELWKKFVLRLGEPDFESYLSLYN</sequence>
<dbReference type="Proteomes" id="UP000261828">
    <property type="component" value="Unassembled WGS sequence"/>
</dbReference>
<evidence type="ECO:0000313" key="1">
    <source>
        <dbReference type="EMBL" id="RDY60879.1"/>
    </source>
</evidence>
<dbReference type="EMBL" id="QTJX01000001">
    <property type="protein sequence ID" value="RDY60879.1"/>
    <property type="molecule type" value="Genomic_DNA"/>
</dbReference>
<evidence type="ECO:0000313" key="2">
    <source>
        <dbReference type="Proteomes" id="UP000261828"/>
    </source>
</evidence>
<comment type="caution">
    <text evidence="1">The sequence shown here is derived from an EMBL/GenBank/DDBJ whole genome shotgun (WGS) entry which is preliminary data.</text>
</comment>
<proteinExistence type="predicted"/>
<dbReference type="AlphaFoldDB" id="A0A371JSZ6"/>
<gene>
    <name evidence="1" type="ORF">DX873_01480</name>
</gene>
<dbReference type="RefSeq" id="WP_116182762.1">
    <property type="nucleotide sequence ID" value="NZ_QTJX01000001.1"/>
</dbReference>
<reference evidence="1 2" key="1">
    <citation type="submission" date="2018-08" db="EMBL/GenBank/DDBJ databases">
        <title>Muricauda nanhaiensis sp. nov., isolated from seawater of the South China Sea.</title>
        <authorList>
            <person name="Dang Y."/>
        </authorList>
    </citation>
    <scope>NUCLEOTIDE SEQUENCE [LARGE SCALE GENOMIC DNA]</scope>
    <source>
        <strain evidence="1 2">SM1704</strain>
    </source>
</reference>
<dbReference type="OrthoDB" id="1248892at2"/>
<protein>
    <submittedName>
        <fullName evidence="1">Uncharacterized protein</fullName>
    </submittedName>
</protein>
<accession>A0A371JSZ6</accession>